<name>A0ABP7ZSQ0_9SPHI</name>
<dbReference type="InterPro" id="IPR039426">
    <property type="entry name" value="TonB-dep_rcpt-like"/>
</dbReference>
<sequence length="830" mass="93565">MRIAALIDDIKIYMMKPKKNKSLLLSIIIILVSAWGTVYAQSGGGKLHAVVVGQDNSPLGAASISLLRSPGDIPLKGTLSKENGDIEFVEVPSGKYMMQVSAVGYTTYRSTEITLKAGAIMSLDTIRLQAETRVLGEAQVVGKKPLIESQIDKIVLNVENSVLATGNNALELLQKVPGVTLDNKKINLRGKSNVIIMIDGKPTYLSADEVSRLLENTASNSIASIEVLTNPPAKYDAAGNAGIINIKTKKNTQFGSNVSLNFNLGQGKYTKGDGGFLVNHRNNWVNLFASYNYQNSLGFNDLTIDRSVRDSVGTTYFNSDSYSKFRYRGHNFKFAADFNLGKQEVLGFVVNGNVSNGNSTRHGDNLIASEKGKLDSVVQGSNFSDFTYHYLAYNLNYKKTFDTLGTELTANADYSYSKNNDNSTVKNRFLDPNWAEFKLPKIFRNDMLSNTKILVFKTDFVHPFDKTTKLEAGLKYSRVKTDNILIYEDQNTAGEFVRNEKQSNQFLYNENIAAAYFTLNKSFGKFSVQAGLRVENTSSLGNSITLGQQTKRNYTDFFPTVFIQQQINDNHKLGLSYSRRIDRPDYGALNPFIYYLDQYTYQYGNPYLNPQYTNSYELNYTFKERYLLSLGYKRTNDAITQVIESNSETKAIAQTDRNLTYFDYYNMNINIPVKVLKWWTTSNNLTAFYSKYNFDERSGAQRQLEKLSFQVSSNHDIRIGETTNVELTANYFSPAVYGVFSFKSYYGVDLGAGKTFLDKKLNVKLAVNDILNTRGQRRLSSVQENGYYRIRNGYDSRVIRLSLSYRFGNVNIKSLDKRAGNNDEDNRLKK</sequence>
<comment type="subcellular location">
    <subcellularLocation>
        <location evidence="1 7">Cell outer membrane</location>
        <topology evidence="1 7">Multi-pass membrane protein</topology>
    </subcellularLocation>
</comment>
<comment type="caution">
    <text evidence="10">The sequence shown here is derived from an EMBL/GenBank/DDBJ whole genome shotgun (WGS) entry which is preliminary data.</text>
</comment>
<dbReference type="PROSITE" id="PS52016">
    <property type="entry name" value="TONB_DEPENDENT_REC_3"/>
    <property type="match status" value="1"/>
</dbReference>
<evidence type="ECO:0000256" key="3">
    <source>
        <dbReference type="ARBA" id="ARBA00022452"/>
    </source>
</evidence>
<keyword evidence="2 7" id="KW-0813">Transport</keyword>
<dbReference type="InterPro" id="IPR012910">
    <property type="entry name" value="Plug_dom"/>
</dbReference>
<dbReference type="Gene3D" id="2.60.40.1120">
    <property type="entry name" value="Carboxypeptidase-like, regulatory domain"/>
    <property type="match status" value="1"/>
</dbReference>
<dbReference type="InterPro" id="IPR013784">
    <property type="entry name" value="Carb-bd-like_fold"/>
</dbReference>
<dbReference type="PANTHER" id="PTHR40980">
    <property type="entry name" value="PLUG DOMAIN-CONTAINING PROTEIN"/>
    <property type="match status" value="1"/>
</dbReference>
<dbReference type="Gene3D" id="2.170.130.10">
    <property type="entry name" value="TonB-dependent receptor, plug domain"/>
    <property type="match status" value="1"/>
</dbReference>
<dbReference type="SUPFAM" id="SSF56935">
    <property type="entry name" value="Porins"/>
    <property type="match status" value="1"/>
</dbReference>
<dbReference type="Pfam" id="PF07715">
    <property type="entry name" value="Plug"/>
    <property type="match status" value="1"/>
</dbReference>
<reference evidence="11" key="1">
    <citation type="journal article" date="2019" name="Int. J. Syst. Evol. Microbiol.">
        <title>The Global Catalogue of Microorganisms (GCM) 10K type strain sequencing project: providing services to taxonomists for standard genome sequencing and annotation.</title>
        <authorList>
            <consortium name="The Broad Institute Genomics Platform"/>
            <consortium name="The Broad Institute Genome Sequencing Center for Infectious Disease"/>
            <person name="Wu L."/>
            <person name="Ma J."/>
        </authorList>
    </citation>
    <scope>NUCLEOTIDE SEQUENCE [LARGE SCALE GENOMIC DNA]</scope>
    <source>
        <strain evidence="11">JCM 16722</strain>
    </source>
</reference>
<feature type="domain" description="TonB-dependent receptor plug" evidence="8">
    <location>
        <begin position="166"/>
        <end position="242"/>
    </location>
</feature>
<dbReference type="Pfam" id="PF13620">
    <property type="entry name" value="CarboxypepD_reg"/>
    <property type="match status" value="1"/>
</dbReference>
<comment type="similarity">
    <text evidence="7">Belongs to the TonB-dependent receptor family.</text>
</comment>
<evidence type="ECO:0000256" key="1">
    <source>
        <dbReference type="ARBA" id="ARBA00004571"/>
    </source>
</evidence>
<keyword evidence="6 7" id="KW-0998">Cell outer membrane</keyword>
<feature type="domain" description="Outer membrane protein beta-barrel" evidence="9">
    <location>
        <begin position="399"/>
        <end position="805"/>
    </location>
</feature>
<evidence type="ECO:0000259" key="9">
    <source>
        <dbReference type="Pfam" id="PF14905"/>
    </source>
</evidence>
<dbReference type="PANTHER" id="PTHR40980:SF4">
    <property type="entry name" value="TONB-DEPENDENT RECEPTOR-LIKE BETA-BARREL DOMAIN-CONTAINING PROTEIN"/>
    <property type="match status" value="1"/>
</dbReference>
<gene>
    <name evidence="10" type="ORF">GCM10022218_06360</name>
</gene>
<evidence type="ECO:0000256" key="2">
    <source>
        <dbReference type="ARBA" id="ARBA00022448"/>
    </source>
</evidence>
<evidence type="ECO:0000259" key="8">
    <source>
        <dbReference type="Pfam" id="PF07715"/>
    </source>
</evidence>
<dbReference type="Gene3D" id="2.40.170.20">
    <property type="entry name" value="TonB-dependent receptor, beta-barrel domain"/>
    <property type="match status" value="1"/>
</dbReference>
<keyword evidence="5 7" id="KW-0472">Membrane</keyword>
<keyword evidence="3 7" id="KW-1134">Transmembrane beta strand</keyword>
<dbReference type="SUPFAM" id="SSF49452">
    <property type="entry name" value="Starch-binding domain-like"/>
    <property type="match status" value="1"/>
</dbReference>
<dbReference type="InterPro" id="IPR036942">
    <property type="entry name" value="Beta-barrel_TonB_sf"/>
</dbReference>
<evidence type="ECO:0000256" key="6">
    <source>
        <dbReference type="ARBA" id="ARBA00023237"/>
    </source>
</evidence>
<evidence type="ECO:0000313" key="10">
    <source>
        <dbReference type="EMBL" id="GAA4169474.1"/>
    </source>
</evidence>
<dbReference type="EMBL" id="BAAAZK010000002">
    <property type="protein sequence ID" value="GAA4169474.1"/>
    <property type="molecule type" value="Genomic_DNA"/>
</dbReference>
<organism evidence="10 11">
    <name type="scientific">Sphingobacterium ginsenosidimutans</name>
    <dbReference type="NCBI Taxonomy" id="687845"/>
    <lineage>
        <taxon>Bacteria</taxon>
        <taxon>Pseudomonadati</taxon>
        <taxon>Bacteroidota</taxon>
        <taxon>Sphingobacteriia</taxon>
        <taxon>Sphingobacteriales</taxon>
        <taxon>Sphingobacteriaceae</taxon>
        <taxon>Sphingobacterium</taxon>
    </lineage>
</organism>
<evidence type="ECO:0000256" key="4">
    <source>
        <dbReference type="ARBA" id="ARBA00022692"/>
    </source>
</evidence>
<dbReference type="Pfam" id="PF14905">
    <property type="entry name" value="OMP_b-brl_3"/>
    <property type="match status" value="1"/>
</dbReference>
<keyword evidence="4 7" id="KW-0812">Transmembrane</keyword>
<evidence type="ECO:0000313" key="11">
    <source>
        <dbReference type="Proteomes" id="UP001500167"/>
    </source>
</evidence>
<keyword evidence="11" id="KW-1185">Reference proteome</keyword>
<dbReference type="InterPro" id="IPR037066">
    <property type="entry name" value="Plug_dom_sf"/>
</dbReference>
<accession>A0ABP7ZSQ0</accession>
<proteinExistence type="inferred from homology"/>
<dbReference type="Proteomes" id="UP001500167">
    <property type="component" value="Unassembled WGS sequence"/>
</dbReference>
<protein>
    <submittedName>
        <fullName evidence="10">Outer membrane beta-barrel family protein</fullName>
    </submittedName>
</protein>
<dbReference type="InterPro" id="IPR041700">
    <property type="entry name" value="OMP_b-brl_3"/>
</dbReference>
<evidence type="ECO:0000256" key="5">
    <source>
        <dbReference type="ARBA" id="ARBA00023136"/>
    </source>
</evidence>
<evidence type="ECO:0000256" key="7">
    <source>
        <dbReference type="PROSITE-ProRule" id="PRU01360"/>
    </source>
</evidence>